<evidence type="ECO:0000313" key="7">
    <source>
        <dbReference type="EMBL" id="GAA5518685.1"/>
    </source>
</evidence>
<dbReference type="InterPro" id="IPR003807">
    <property type="entry name" value="DUF202"/>
</dbReference>
<comment type="subcellular location">
    <subcellularLocation>
        <location evidence="1">Endomembrane system</location>
        <topology evidence="1">Multi-pass membrane protein</topology>
    </subcellularLocation>
</comment>
<dbReference type="Pfam" id="PF02656">
    <property type="entry name" value="DUF202"/>
    <property type="match status" value="1"/>
</dbReference>
<sequence length="113" mass="12183">MPHEDRDRAAEAQVLLSNERTFLSWIRTALALMVTGVALVAFDLPIDIGWRLAAAGVLLLLAIANAAQALVSWRVNDRALRNGEEIPELRSGLWIAAGVGGAVMLLLVGWVLT</sequence>
<name>A0ABP9WIU6_9MICO</name>
<keyword evidence="2 5" id="KW-0812">Transmembrane</keyword>
<organism evidence="7 8">
    <name type="scientific">Demequina sediminis</name>
    <dbReference type="NCBI Taxonomy" id="1930058"/>
    <lineage>
        <taxon>Bacteria</taxon>
        <taxon>Bacillati</taxon>
        <taxon>Actinomycetota</taxon>
        <taxon>Actinomycetes</taxon>
        <taxon>Micrococcales</taxon>
        <taxon>Demequinaceae</taxon>
        <taxon>Demequina</taxon>
    </lineage>
</organism>
<dbReference type="Proteomes" id="UP001426770">
    <property type="component" value="Unassembled WGS sequence"/>
</dbReference>
<gene>
    <name evidence="7" type="ORF">Lsed01_01118</name>
</gene>
<evidence type="ECO:0000256" key="3">
    <source>
        <dbReference type="ARBA" id="ARBA00022989"/>
    </source>
</evidence>
<feature type="domain" description="DUF202" evidence="6">
    <location>
        <begin position="14"/>
        <end position="78"/>
    </location>
</feature>
<keyword evidence="3 5" id="KW-1133">Transmembrane helix</keyword>
<evidence type="ECO:0000256" key="4">
    <source>
        <dbReference type="ARBA" id="ARBA00023136"/>
    </source>
</evidence>
<feature type="transmembrane region" description="Helical" evidence="5">
    <location>
        <begin position="48"/>
        <end position="71"/>
    </location>
</feature>
<comment type="caution">
    <text evidence="7">The sequence shown here is derived from an EMBL/GenBank/DDBJ whole genome shotgun (WGS) entry which is preliminary data.</text>
</comment>
<evidence type="ECO:0000256" key="2">
    <source>
        <dbReference type="ARBA" id="ARBA00022692"/>
    </source>
</evidence>
<evidence type="ECO:0000313" key="8">
    <source>
        <dbReference type="Proteomes" id="UP001426770"/>
    </source>
</evidence>
<dbReference type="RefSeq" id="WP_286216260.1">
    <property type="nucleotide sequence ID" value="NZ_AP027736.1"/>
</dbReference>
<feature type="transmembrane region" description="Helical" evidence="5">
    <location>
        <begin position="92"/>
        <end position="112"/>
    </location>
</feature>
<dbReference type="EMBL" id="BAABRR010000005">
    <property type="protein sequence ID" value="GAA5518685.1"/>
    <property type="molecule type" value="Genomic_DNA"/>
</dbReference>
<keyword evidence="4 5" id="KW-0472">Membrane</keyword>
<evidence type="ECO:0000256" key="1">
    <source>
        <dbReference type="ARBA" id="ARBA00004127"/>
    </source>
</evidence>
<evidence type="ECO:0000259" key="6">
    <source>
        <dbReference type="Pfam" id="PF02656"/>
    </source>
</evidence>
<feature type="transmembrane region" description="Helical" evidence="5">
    <location>
        <begin position="21"/>
        <end position="42"/>
    </location>
</feature>
<keyword evidence="8" id="KW-1185">Reference proteome</keyword>
<accession>A0ABP9WIU6</accession>
<proteinExistence type="predicted"/>
<protein>
    <recommendedName>
        <fullName evidence="6">DUF202 domain-containing protein</fullName>
    </recommendedName>
</protein>
<evidence type="ECO:0000256" key="5">
    <source>
        <dbReference type="SAM" id="Phobius"/>
    </source>
</evidence>
<reference evidence="7 8" key="1">
    <citation type="submission" date="2024-02" db="EMBL/GenBank/DDBJ databases">
        <title>Lysinimicrobium sediminis NBRC 112286.</title>
        <authorList>
            <person name="Ichikawa N."/>
            <person name="Katano-Makiyama Y."/>
            <person name="Hidaka K."/>
        </authorList>
    </citation>
    <scope>NUCLEOTIDE SEQUENCE [LARGE SCALE GENOMIC DNA]</scope>
    <source>
        <strain evidence="7 8">NBRC 112286</strain>
    </source>
</reference>